<protein>
    <submittedName>
        <fullName evidence="1">Uncharacterized protein</fullName>
    </submittedName>
</protein>
<comment type="caution">
    <text evidence="1">The sequence shown here is derived from an EMBL/GenBank/DDBJ whole genome shotgun (WGS) entry which is preliminary data.</text>
</comment>
<dbReference type="EMBL" id="CM047910">
    <property type="protein sequence ID" value="KAJ0075544.1"/>
    <property type="molecule type" value="Genomic_DNA"/>
</dbReference>
<sequence>MVQPSHLSQHIESFVNLSSSPAHQAASLDAVVSLLKNNVLTIEKLVREMDMYLTTTDDVTRARGILLLGEVLSNLVSKPLDDATVHSLIAFFSDRLADWKALRGALVGCLALVRRKSSGGVVTANDAKAVAQSYIQNLQVQSLAQRDRKLCFELLEGLLQRFPDAIASLGEDFLYGICEAIDGEKDPQCLMLTFCIVEVVAQVFPDDLLASFASDLFEILGCYFPIHFTHSTGEDFDVKRDDLSSALMVCNSLLSTMLPFGHICEHFPPLLFLRPLPFHCFLEKLSSSLPSAKVDSLKYLSSCTLTYGADRIAKHAGAIWSSIKDAIYFSLEPSLSFGLESLDGLGFEDNAILREALSLLQTVIKQNTDLFLSQIIADEDINFIFRSISNFKSYNNIPMQSKRKLHAVGCILSVSVKASLASCNRVMESFFPSLVDALGLSVRNSTQDCFPNDDHVLAERLNHAALYLCIELIAACRDVISGSEPFMTQSALAHEKWCCLIQSFSASLTKAFTFTLATSTNEDAYDADVYFGVKGLLILGTFPGGSLIISKSTFENILLTLTSIITADFEKTLLWKLALKALVYIGLSIDRCHASEKELSYMGIVIEKIVLLASFNDLSMPLPLKLEAISEIGASGSNYLLKIVQGLEEAICANLSEVHGNSKSAEVVVQLLECYSNKGCACLHVSVSKLSWASRTTPHLLFVLFWIHETGSFEEALLRFALNIWGLLENCAAFSVQTHEKGLLDATMKAMKLAVASCSVETQSIIVERAYSVLSSSTSFPKEPMAAIPIQLKGLQLTQEIDVGSSRDEWIYSLFASVVIALHPQTHIPNVRLVLHLFMTSILKGNVPAAQALGSMVNKFGLNANGTDVSSTCTLEEAMDIIFNTSLCSFNDNGPSRIHGGMNNGSEMCLNSICRGVVNSRSLQIHAITGLAWIGKGLLMRGHEKVKDITMILIECLLSNDKKGSLPAEQESSEDISEQGVHPSVMKCASNAFQILMSDSENCLCRKFHATVRPLYKQRFYSTIMPILQSLIVKSESSFSRSMLYRACAYIMSDTPLVVLLNDAKKVIPILMEGLSVLCSDILDKDILYSLLLVISGILTEKNGQEAVLECAHIIINHLIGLITYPHMMLVRETAIQCLVAMSRLPQARIYPMRVQVLQAISMALDDPKRAVRLEAVRCRQAWAPVASRSLHF</sequence>
<gene>
    <name evidence="1" type="ORF">Patl1_33979</name>
</gene>
<name>A0ACC0ZRZ8_9ROSI</name>
<evidence type="ECO:0000313" key="1">
    <source>
        <dbReference type="EMBL" id="KAJ0075544.1"/>
    </source>
</evidence>
<dbReference type="Proteomes" id="UP001164250">
    <property type="component" value="Chromosome 15"/>
</dbReference>
<proteinExistence type="predicted"/>
<accession>A0ACC0ZRZ8</accession>
<organism evidence="1 2">
    <name type="scientific">Pistacia atlantica</name>
    <dbReference type="NCBI Taxonomy" id="434234"/>
    <lineage>
        <taxon>Eukaryota</taxon>
        <taxon>Viridiplantae</taxon>
        <taxon>Streptophyta</taxon>
        <taxon>Embryophyta</taxon>
        <taxon>Tracheophyta</taxon>
        <taxon>Spermatophyta</taxon>
        <taxon>Magnoliopsida</taxon>
        <taxon>eudicotyledons</taxon>
        <taxon>Gunneridae</taxon>
        <taxon>Pentapetalae</taxon>
        <taxon>rosids</taxon>
        <taxon>malvids</taxon>
        <taxon>Sapindales</taxon>
        <taxon>Anacardiaceae</taxon>
        <taxon>Pistacia</taxon>
    </lineage>
</organism>
<evidence type="ECO:0000313" key="2">
    <source>
        <dbReference type="Proteomes" id="UP001164250"/>
    </source>
</evidence>
<keyword evidence="2" id="KW-1185">Reference proteome</keyword>
<reference evidence="2" key="1">
    <citation type="journal article" date="2023" name="G3 (Bethesda)">
        <title>Genome assembly and association tests identify interacting loci associated with vigor, precocity, and sex in interspecific pistachio rootstocks.</title>
        <authorList>
            <person name="Palmer W."/>
            <person name="Jacygrad E."/>
            <person name="Sagayaradj S."/>
            <person name="Cavanaugh K."/>
            <person name="Han R."/>
            <person name="Bertier L."/>
            <person name="Beede B."/>
            <person name="Kafkas S."/>
            <person name="Golino D."/>
            <person name="Preece J."/>
            <person name="Michelmore R."/>
        </authorList>
    </citation>
    <scope>NUCLEOTIDE SEQUENCE [LARGE SCALE GENOMIC DNA]</scope>
</reference>